<dbReference type="PROSITE" id="PS51257">
    <property type="entry name" value="PROKAR_LIPOPROTEIN"/>
    <property type="match status" value="1"/>
</dbReference>
<feature type="signal peptide" evidence="2">
    <location>
        <begin position="1"/>
        <end position="20"/>
    </location>
</feature>
<protein>
    <submittedName>
        <fullName evidence="3">Uncharacterized protein</fullName>
    </submittedName>
</protein>
<evidence type="ECO:0000256" key="1">
    <source>
        <dbReference type="SAM" id="MobiDB-lite"/>
    </source>
</evidence>
<keyword evidence="4" id="KW-1185">Reference proteome</keyword>
<accession>A0A6I4WHM1</accession>
<feature type="region of interest" description="Disordered" evidence="1">
    <location>
        <begin position="73"/>
        <end position="112"/>
    </location>
</feature>
<comment type="caution">
    <text evidence="3">The sequence shown here is derived from an EMBL/GenBank/DDBJ whole genome shotgun (WGS) entry which is preliminary data.</text>
</comment>
<reference evidence="3 4" key="1">
    <citation type="submission" date="2019-12" db="EMBL/GenBank/DDBJ databases">
        <title>Nocardia macrotermitis sp. nov. and Nocardia aurantia sp. nov., isolated from the gut of the fungus growing-termite Macrotermes natalensis.</title>
        <authorList>
            <person name="Christine B."/>
            <person name="Rene B."/>
        </authorList>
    </citation>
    <scope>NUCLEOTIDE SEQUENCE [LARGE SCALE GENOMIC DNA]</scope>
    <source>
        <strain evidence="3 4">DSM 102126</strain>
    </source>
</reference>
<evidence type="ECO:0000256" key="2">
    <source>
        <dbReference type="SAM" id="SignalP"/>
    </source>
</evidence>
<evidence type="ECO:0000313" key="4">
    <source>
        <dbReference type="Proteomes" id="UP000431901"/>
    </source>
</evidence>
<dbReference type="RefSeq" id="WP_161104281.1">
    <property type="nucleotide sequence ID" value="NZ_JBHLYI010000004.1"/>
</dbReference>
<proteinExistence type="predicted"/>
<feature type="chain" id="PRO_5038580819" evidence="2">
    <location>
        <begin position="21"/>
        <end position="112"/>
    </location>
</feature>
<sequence length="112" mass="10896">MNRSHLAVAALVPALVLGLAGCGGSGGGEKAAAPSGTAPTAAGTPASPPFPTPSTSADIKKAADKFTACMKQHGVVLPSPGPSASASAKQDAQKVQEATRACLSEMTGQTPK</sequence>
<dbReference type="AlphaFoldDB" id="A0A6I4WHM1"/>
<organism evidence="3 4">
    <name type="scientific">Actinomadura rayongensis</name>
    <dbReference type="NCBI Taxonomy" id="1429076"/>
    <lineage>
        <taxon>Bacteria</taxon>
        <taxon>Bacillati</taxon>
        <taxon>Actinomycetota</taxon>
        <taxon>Actinomycetes</taxon>
        <taxon>Streptosporangiales</taxon>
        <taxon>Thermomonosporaceae</taxon>
        <taxon>Actinomadura</taxon>
    </lineage>
</organism>
<dbReference type="EMBL" id="WUTW01000003">
    <property type="protein sequence ID" value="MXQ66092.1"/>
    <property type="molecule type" value="Genomic_DNA"/>
</dbReference>
<dbReference type="Proteomes" id="UP000431901">
    <property type="component" value="Unassembled WGS sequence"/>
</dbReference>
<keyword evidence="2" id="KW-0732">Signal</keyword>
<evidence type="ECO:0000313" key="3">
    <source>
        <dbReference type="EMBL" id="MXQ66092.1"/>
    </source>
</evidence>
<feature type="compositionally biased region" description="Low complexity" evidence="1">
    <location>
        <begin position="30"/>
        <end position="45"/>
    </location>
</feature>
<name>A0A6I4WHM1_9ACTN</name>
<gene>
    <name evidence="3" type="ORF">GQ466_18905</name>
</gene>
<feature type="region of interest" description="Disordered" evidence="1">
    <location>
        <begin position="24"/>
        <end position="57"/>
    </location>
</feature>